<sequence>MDSSREREAPEHSLLAQLREALSKGDVSTLLLIWWVVLFGCARLFDAAAWGLESLYYRVGRRSSEEALVQTVSRRTPQHLIPVLPDDLVRVEVWRHIPRMPPMLWVLRRVSVEWRDFVSSSLEWAALETIRVDRHYLRRVQTLGGRRQSLYEVFAAQLELLEDPASPKSCPRFLNQEISLAPSARDLYSASVELQATIDCFHQHHVTGQVPR</sequence>
<comment type="caution">
    <text evidence="2">The sequence shown here is derived from an EMBL/GenBank/DDBJ whole genome shotgun (WGS) entry which is preliminary data.</text>
</comment>
<dbReference type="AlphaFoldDB" id="A0ABD3HV43"/>
<protein>
    <recommendedName>
        <fullName evidence="4">F-box domain-containing protein</fullName>
    </recommendedName>
</protein>
<evidence type="ECO:0000313" key="2">
    <source>
        <dbReference type="EMBL" id="KAL3695372.1"/>
    </source>
</evidence>
<feature type="transmembrane region" description="Helical" evidence="1">
    <location>
        <begin position="32"/>
        <end position="52"/>
    </location>
</feature>
<evidence type="ECO:0008006" key="4">
    <source>
        <dbReference type="Google" id="ProtNLM"/>
    </source>
</evidence>
<keyword evidence="3" id="KW-1185">Reference proteome</keyword>
<proteinExistence type="predicted"/>
<keyword evidence="1" id="KW-0812">Transmembrane</keyword>
<gene>
    <name evidence="2" type="ORF">R1sor_009448</name>
</gene>
<dbReference type="Proteomes" id="UP001633002">
    <property type="component" value="Unassembled WGS sequence"/>
</dbReference>
<keyword evidence="1" id="KW-0472">Membrane</keyword>
<dbReference type="EMBL" id="JBJQOH010000002">
    <property type="protein sequence ID" value="KAL3695372.1"/>
    <property type="molecule type" value="Genomic_DNA"/>
</dbReference>
<evidence type="ECO:0000256" key="1">
    <source>
        <dbReference type="SAM" id="Phobius"/>
    </source>
</evidence>
<evidence type="ECO:0000313" key="3">
    <source>
        <dbReference type="Proteomes" id="UP001633002"/>
    </source>
</evidence>
<keyword evidence="1" id="KW-1133">Transmembrane helix</keyword>
<accession>A0ABD3HV43</accession>
<reference evidence="2 3" key="1">
    <citation type="submission" date="2024-09" db="EMBL/GenBank/DDBJ databases">
        <title>Chromosome-scale assembly of Riccia sorocarpa.</title>
        <authorList>
            <person name="Paukszto L."/>
        </authorList>
    </citation>
    <scope>NUCLEOTIDE SEQUENCE [LARGE SCALE GENOMIC DNA]</scope>
    <source>
        <strain evidence="2">LP-2024</strain>
        <tissue evidence="2">Aerial parts of the thallus</tissue>
    </source>
</reference>
<name>A0ABD3HV43_9MARC</name>
<organism evidence="2 3">
    <name type="scientific">Riccia sorocarpa</name>
    <dbReference type="NCBI Taxonomy" id="122646"/>
    <lineage>
        <taxon>Eukaryota</taxon>
        <taxon>Viridiplantae</taxon>
        <taxon>Streptophyta</taxon>
        <taxon>Embryophyta</taxon>
        <taxon>Marchantiophyta</taxon>
        <taxon>Marchantiopsida</taxon>
        <taxon>Marchantiidae</taxon>
        <taxon>Marchantiales</taxon>
        <taxon>Ricciaceae</taxon>
        <taxon>Riccia</taxon>
    </lineage>
</organism>